<protein>
    <submittedName>
        <fullName evidence="1">Uncharacterized protein</fullName>
    </submittedName>
</protein>
<name>A0A0A9AL03_ARUDO</name>
<accession>A0A0A9AL03</accession>
<evidence type="ECO:0000313" key="1">
    <source>
        <dbReference type="EMBL" id="JAD51846.1"/>
    </source>
</evidence>
<sequence length="31" mass="3171">MAGDRAGGAFLLDACCSCSLSCHTAPQHSIF</sequence>
<proteinExistence type="predicted"/>
<dbReference type="EMBL" id="GBRH01246049">
    <property type="protein sequence ID" value="JAD51846.1"/>
    <property type="molecule type" value="Transcribed_RNA"/>
</dbReference>
<organism evidence="1">
    <name type="scientific">Arundo donax</name>
    <name type="common">Giant reed</name>
    <name type="synonym">Donax arundinaceus</name>
    <dbReference type="NCBI Taxonomy" id="35708"/>
    <lineage>
        <taxon>Eukaryota</taxon>
        <taxon>Viridiplantae</taxon>
        <taxon>Streptophyta</taxon>
        <taxon>Embryophyta</taxon>
        <taxon>Tracheophyta</taxon>
        <taxon>Spermatophyta</taxon>
        <taxon>Magnoliopsida</taxon>
        <taxon>Liliopsida</taxon>
        <taxon>Poales</taxon>
        <taxon>Poaceae</taxon>
        <taxon>PACMAD clade</taxon>
        <taxon>Arundinoideae</taxon>
        <taxon>Arundineae</taxon>
        <taxon>Arundo</taxon>
    </lineage>
</organism>
<dbReference type="AlphaFoldDB" id="A0A0A9AL03"/>
<reference evidence="1" key="1">
    <citation type="submission" date="2014-09" db="EMBL/GenBank/DDBJ databases">
        <authorList>
            <person name="Magalhaes I.L.F."/>
            <person name="Oliveira U."/>
            <person name="Santos F.R."/>
            <person name="Vidigal T.H.D.A."/>
            <person name="Brescovit A.D."/>
            <person name="Santos A.J."/>
        </authorList>
    </citation>
    <scope>NUCLEOTIDE SEQUENCE</scope>
    <source>
        <tissue evidence="1">Shoot tissue taken approximately 20 cm above the soil surface</tissue>
    </source>
</reference>
<reference evidence="1" key="2">
    <citation type="journal article" date="2015" name="Data Brief">
        <title>Shoot transcriptome of the giant reed, Arundo donax.</title>
        <authorList>
            <person name="Barrero R.A."/>
            <person name="Guerrero F.D."/>
            <person name="Moolhuijzen P."/>
            <person name="Goolsby J.A."/>
            <person name="Tidwell J."/>
            <person name="Bellgard S.E."/>
            <person name="Bellgard M.I."/>
        </authorList>
    </citation>
    <scope>NUCLEOTIDE SEQUENCE</scope>
    <source>
        <tissue evidence="1">Shoot tissue taken approximately 20 cm above the soil surface</tissue>
    </source>
</reference>